<evidence type="ECO:0000256" key="1">
    <source>
        <dbReference type="ARBA" id="ARBA00022801"/>
    </source>
</evidence>
<accession>A0A645H6N8</accession>
<keyword evidence="1" id="KW-0378">Hydrolase</keyword>
<dbReference type="EMBL" id="VSSQ01083035">
    <property type="protein sequence ID" value="MPN31493.1"/>
    <property type="molecule type" value="Genomic_DNA"/>
</dbReference>
<reference evidence="3" key="1">
    <citation type="submission" date="2019-08" db="EMBL/GenBank/DDBJ databases">
        <authorList>
            <person name="Kucharzyk K."/>
            <person name="Murdoch R.W."/>
            <person name="Higgins S."/>
            <person name="Loffler F."/>
        </authorList>
    </citation>
    <scope>NUCLEOTIDE SEQUENCE</scope>
</reference>
<name>A0A645H6N8_9ZZZZ</name>
<dbReference type="PANTHER" id="PTHR43156:SF2">
    <property type="entry name" value="STAGE II SPORULATION PROTEIN E"/>
    <property type="match status" value="1"/>
</dbReference>
<sequence>MKIRMSPQDSVVLYTDGVTEAFNKSGEEYGEKRLVSLLENLGQKSVGNIITSIAEDVAIFSEGAAQSDDITMLCMKYFG</sequence>
<organism evidence="3">
    <name type="scientific">bioreactor metagenome</name>
    <dbReference type="NCBI Taxonomy" id="1076179"/>
    <lineage>
        <taxon>unclassified sequences</taxon>
        <taxon>metagenomes</taxon>
        <taxon>ecological metagenomes</taxon>
    </lineage>
</organism>
<dbReference type="PANTHER" id="PTHR43156">
    <property type="entry name" value="STAGE II SPORULATION PROTEIN E-RELATED"/>
    <property type="match status" value="1"/>
</dbReference>
<comment type="caution">
    <text evidence="3">The sequence shown here is derived from an EMBL/GenBank/DDBJ whole genome shotgun (WGS) entry which is preliminary data.</text>
</comment>
<dbReference type="Gene3D" id="3.60.40.10">
    <property type="entry name" value="PPM-type phosphatase domain"/>
    <property type="match status" value="1"/>
</dbReference>
<dbReference type="Pfam" id="PF07228">
    <property type="entry name" value="SpoIIE"/>
    <property type="match status" value="1"/>
</dbReference>
<protein>
    <recommendedName>
        <fullName evidence="2">PPM-type phosphatase domain-containing protein</fullName>
    </recommendedName>
</protein>
<dbReference type="InterPro" id="IPR052016">
    <property type="entry name" value="Bact_Sigma-Reg"/>
</dbReference>
<evidence type="ECO:0000313" key="3">
    <source>
        <dbReference type="EMBL" id="MPN31493.1"/>
    </source>
</evidence>
<evidence type="ECO:0000259" key="2">
    <source>
        <dbReference type="Pfam" id="PF07228"/>
    </source>
</evidence>
<dbReference type="InterPro" id="IPR036457">
    <property type="entry name" value="PPM-type-like_dom_sf"/>
</dbReference>
<feature type="domain" description="PPM-type phosphatase" evidence="2">
    <location>
        <begin position="2"/>
        <end position="77"/>
    </location>
</feature>
<dbReference type="InterPro" id="IPR001932">
    <property type="entry name" value="PPM-type_phosphatase-like_dom"/>
</dbReference>
<dbReference type="GO" id="GO:0016791">
    <property type="term" value="F:phosphatase activity"/>
    <property type="evidence" value="ECO:0007669"/>
    <property type="project" value="TreeGrafter"/>
</dbReference>
<dbReference type="AlphaFoldDB" id="A0A645H6N8"/>
<gene>
    <name evidence="3" type="ORF">SDC9_178967</name>
</gene>
<proteinExistence type="predicted"/>